<dbReference type="EC" id="3.4.24.-" evidence="12"/>
<dbReference type="InterPro" id="IPR012932">
    <property type="entry name" value="VKOR"/>
</dbReference>
<comment type="cofactor">
    <cofactor evidence="11 12">
        <name>Zn(2+)</name>
        <dbReference type="ChEBI" id="CHEBI:29105"/>
    </cofactor>
    <text evidence="11 12">Binds 1 zinc ion per subunit.</text>
</comment>
<feature type="binding site" evidence="11">
    <location>
        <position position="296"/>
    </location>
    <ligand>
        <name>Zn(2+)</name>
        <dbReference type="ChEBI" id="CHEBI:29105"/>
        <note>catalytic</note>
    </ligand>
</feature>
<dbReference type="Gene3D" id="2.130.10.10">
    <property type="entry name" value="YVTN repeat-like/Quinoprotein amine dehydrogenase"/>
    <property type="match status" value="2"/>
</dbReference>
<evidence type="ECO:0000256" key="7">
    <source>
        <dbReference type="ARBA" id="ARBA00023136"/>
    </source>
</evidence>
<dbReference type="GO" id="GO:0006508">
    <property type="term" value="P:proteolysis"/>
    <property type="evidence" value="ECO:0007669"/>
    <property type="project" value="UniProtKB-KW"/>
</dbReference>
<dbReference type="EMBL" id="CAMXCT020002258">
    <property type="protein sequence ID" value="CAL1150261.1"/>
    <property type="molecule type" value="Genomic_DNA"/>
</dbReference>
<evidence type="ECO:0000256" key="9">
    <source>
        <dbReference type="ARBA" id="ARBA00023284"/>
    </source>
</evidence>
<dbReference type="GO" id="GO:0048038">
    <property type="term" value="F:quinone binding"/>
    <property type="evidence" value="ECO:0007669"/>
    <property type="project" value="UniProtKB-KW"/>
</dbReference>
<dbReference type="InterPro" id="IPR001680">
    <property type="entry name" value="WD40_rpt"/>
</dbReference>
<dbReference type="Gene3D" id="3.40.390.10">
    <property type="entry name" value="Collagenase (Catalytic Domain)"/>
    <property type="match status" value="1"/>
</dbReference>
<comment type="caution">
    <text evidence="11">Lacks conserved residue(s) required for the propagation of feature annotation.</text>
</comment>
<evidence type="ECO:0000313" key="15">
    <source>
        <dbReference type="EMBL" id="CAI3996886.1"/>
    </source>
</evidence>
<evidence type="ECO:0000259" key="14">
    <source>
        <dbReference type="PROSITE" id="PS51864"/>
    </source>
</evidence>
<dbReference type="GO" id="GO:0016020">
    <property type="term" value="C:membrane"/>
    <property type="evidence" value="ECO:0007669"/>
    <property type="project" value="UniProtKB-SubCell"/>
</dbReference>
<dbReference type="InterPro" id="IPR038354">
    <property type="entry name" value="VKOR_sf"/>
</dbReference>
<gene>
    <name evidence="15" type="ORF">C1SCF055_LOCUS23319</name>
</gene>
<dbReference type="Gene3D" id="1.20.1440.130">
    <property type="entry name" value="VKOR domain"/>
    <property type="match status" value="1"/>
</dbReference>
<dbReference type="CDD" id="cd04280">
    <property type="entry name" value="ZnMc_astacin_like"/>
    <property type="match status" value="1"/>
</dbReference>
<dbReference type="InterPro" id="IPR006026">
    <property type="entry name" value="Peptidase_Metallo"/>
</dbReference>
<keyword evidence="11 12" id="KW-0378">Hydrolase</keyword>
<dbReference type="PROSITE" id="PS51864">
    <property type="entry name" value="ASTACIN"/>
    <property type="match status" value="1"/>
</dbReference>
<keyword evidence="11 12" id="KW-0645">Protease</keyword>
<evidence type="ECO:0000256" key="1">
    <source>
        <dbReference type="ARBA" id="ARBA00004141"/>
    </source>
</evidence>
<dbReference type="InterPro" id="IPR036322">
    <property type="entry name" value="WD40_repeat_dom_sf"/>
</dbReference>
<dbReference type="SUPFAM" id="SSF50978">
    <property type="entry name" value="WD40 repeat-like"/>
    <property type="match status" value="1"/>
</dbReference>
<dbReference type="PANTHER" id="PTHR10127:SF850">
    <property type="entry name" value="METALLOENDOPEPTIDASE"/>
    <property type="match status" value="1"/>
</dbReference>
<dbReference type="Pfam" id="PF07884">
    <property type="entry name" value="VKOR"/>
    <property type="match status" value="1"/>
</dbReference>
<dbReference type="SMART" id="SM00756">
    <property type="entry name" value="VKc"/>
    <property type="match status" value="1"/>
</dbReference>
<keyword evidence="4" id="KW-0874">Quinone</keyword>
<sequence>MAEEGRGLILEENKEPKSCCSCCCVLRWTLCGAVLLAGAAAALILCVPDEKPKHIGKTNEEFDELAQVVLQLVQDHKLREEAKQVEGDAEWGKDLKADSEKIMDLLRAMEGQLSPQVAAKIGIEITSDDIARILGVSGTHGHQFNLEDSKKGAFQGDMVPEDENQLKQFVSQAESAQKVTRKVHGSFGAGKPWAKGIVKFCYHENVPDGVKDAVRLAIQQYKKSVPCIQFNEVGRLSNDECEESPAVFITSENTGCWSYVGELTHRKAQGLNLQSPGCDSVGTVLHELGHALGMAHEQARPDRDKYVEIHESRIQSGKEHNFDISSKGDTERPYDLLSIMHYDADSFSTSKKPTITAKDKAYALYTDDPDDYDMYRMGNRVGLTQLDADQLADLYRDVNGLCVSHLLGDGGGEGASCTDLMQNGEEWKDRYDQKCHHYVKMEERGHIDDCSKYSAGVYCCDCGGGLRLQKWSWECDLCRPVSVGGCSCKLGSWSLFGETSATTCGNPGYTNHFPMCRVEEHCKEKFSLDGLTLAQCASYTGFTTKGCRCRRHQDGWMFKGAHGNVHVPTTCGNPNHHKQGPWCYVEEDEHECQGADWGTCEVAKVPLVSSDQIDDLMDLAYAFTSDWRTCQVTLGLLGLFWCFAALWVEIRLEQVYPGFNYAKPQDPEMKAYKPFCDFAPWAKCSKVLMSPPGRFLRYFGIAKETASDGIVDKVRNLIDVPNPSLGVIFFAVHLFYPLLLLLSPIPVLGPLLPELFFLACCGVGLMTVWLASNLIFVLKDFCVVCVSMYVANFGLIPMMHALALKGMEVKEEPFFGVVPRWFLYSFGALDAVMGVAVLVLYFKGACGCEGAAERVQLPSCLEHSVVDAEKIADQVLIEIRCMFFSRPMSLDGAVCLLSATAERKQIFPDAHGGAVVRSVHWTSPTTLATAGAATIRLWDTTRALCTGQLDSNSDVLSVTGGDAALASGAADGTVTLWRNAEEEGTCLGHEAAVHAVAFCHNGTLLVSASSDQTARIWALDRRCLAILRHRDEVRAACFGTRRTASLVVTGSMDGTAMIWQLDGAGDATELAPIHVCRSHHGGITDLAIGENGQTLCTASVDKSLRLWTLHDGRFARSLPGGGALAAVAISSAGAAKMATATRKGLVKIFGIVPRGHQGWGAGTKFLKC</sequence>
<dbReference type="EMBL" id="CAMXCT010002258">
    <property type="protein sequence ID" value="CAI3996886.1"/>
    <property type="molecule type" value="Genomic_DNA"/>
</dbReference>
<feature type="active site" evidence="11">
    <location>
        <position position="287"/>
    </location>
</feature>
<keyword evidence="11 12" id="KW-0862">Zinc</keyword>
<evidence type="ECO:0000256" key="4">
    <source>
        <dbReference type="ARBA" id="ARBA00022719"/>
    </source>
</evidence>
<feature type="binding site" evidence="11">
    <location>
        <position position="290"/>
    </location>
    <ligand>
        <name>Zn(2+)</name>
        <dbReference type="ChEBI" id="CHEBI:29105"/>
        <note>catalytic</note>
    </ligand>
</feature>
<feature type="transmembrane region" description="Helical" evidence="13">
    <location>
        <begin position="781"/>
        <end position="801"/>
    </location>
</feature>
<evidence type="ECO:0000313" key="17">
    <source>
        <dbReference type="Proteomes" id="UP001152797"/>
    </source>
</evidence>
<feature type="disulfide bond" evidence="11">
    <location>
        <begin position="256"/>
        <end position="278"/>
    </location>
</feature>
<dbReference type="Pfam" id="PF00400">
    <property type="entry name" value="WD40"/>
    <property type="match status" value="3"/>
</dbReference>
<organism evidence="15">
    <name type="scientific">Cladocopium goreaui</name>
    <dbReference type="NCBI Taxonomy" id="2562237"/>
    <lineage>
        <taxon>Eukaryota</taxon>
        <taxon>Sar</taxon>
        <taxon>Alveolata</taxon>
        <taxon>Dinophyceae</taxon>
        <taxon>Suessiales</taxon>
        <taxon>Symbiodiniaceae</taxon>
        <taxon>Cladocopium</taxon>
    </lineage>
</organism>
<feature type="binding site" evidence="11">
    <location>
        <position position="286"/>
    </location>
    <ligand>
        <name>Zn(2+)</name>
        <dbReference type="ChEBI" id="CHEBI:29105"/>
        <note>catalytic</note>
    </ligand>
</feature>
<feature type="repeat" description="WD" evidence="10">
    <location>
        <begin position="1076"/>
        <end position="1117"/>
    </location>
</feature>
<feature type="domain" description="Peptidase M12A" evidence="14">
    <location>
        <begin position="182"/>
        <end position="403"/>
    </location>
</feature>
<keyword evidence="3 13" id="KW-0812">Transmembrane</keyword>
<feature type="repeat" description="WD" evidence="10">
    <location>
        <begin position="1026"/>
        <end position="1062"/>
    </location>
</feature>
<dbReference type="SMART" id="SM00235">
    <property type="entry name" value="ZnMc"/>
    <property type="match status" value="1"/>
</dbReference>
<dbReference type="GO" id="GO:0008270">
    <property type="term" value="F:zinc ion binding"/>
    <property type="evidence" value="ECO:0007669"/>
    <property type="project" value="UniProtKB-UniRule"/>
</dbReference>
<keyword evidence="17" id="KW-1185">Reference proteome</keyword>
<evidence type="ECO:0000256" key="11">
    <source>
        <dbReference type="PROSITE-ProRule" id="PRU01211"/>
    </source>
</evidence>
<evidence type="ECO:0000256" key="5">
    <source>
        <dbReference type="ARBA" id="ARBA00022989"/>
    </source>
</evidence>
<keyword evidence="8 11" id="KW-1015">Disulfide bond</keyword>
<reference evidence="15" key="1">
    <citation type="submission" date="2022-10" db="EMBL/GenBank/DDBJ databases">
        <authorList>
            <person name="Chen Y."/>
            <person name="Dougan E. K."/>
            <person name="Chan C."/>
            <person name="Rhodes N."/>
            <person name="Thang M."/>
        </authorList>
    </citation>
    <scope>NUCLEOTIDE SEQUENCE</scope>
</reference>
<dbReference type="Pfam" id="PF01400">
    <property type="entry name" value="Astacin"/>
    <property type="match status" value="1"/>
</dbReference>
<evidence type="ECO:0000256" key="8">
    <source>
        <dbReference type="ARBA" id="ARBA00023157"/>
    </source>
</evidence>
<dbReference type="PRINTS" id="PR00480">
    <property type="entry name" value="ASTACIN"/>
</dbReference>
<keyword evidence="5 13" id="KW-1133">Transmembrane helix</keyword>
<dbReference type="PANTHER" id="PTHR10127">
    <property type="entry name" value="DISCOIDIN, CUB, EGF, LAMININ , AND ZINC METALLOPROTEASE DOMAIN CONTAINING"/>
    <property type="match status" value="1"/>
</dbReference>
<dbReference type="PROSITE" id="PS50294">
    <property type="entry name" value="WD_REPEATS_REGION"/>
    <property type="match status" value="2"/>
</dbReference>
<feature type="transmembrane region" description="Helical" evidence="13">
    <location>
        <begin position="755"/>
        <end position="776"/>
    </location>
</feature>
<keyword evidence="6" id="KW-0560">Oxidoreductase</keyword>
<feature type="repeat" description="WD" evidence="10">
    <location>
        <begin position="986"/>
        <end position="1017"/>
    </location>
</feature>
<dbReference type="Proteomes" id="UP001152797">
    <property type="component" value="Unassembled WGS sequence"/>
</dbReference>
<comment type="caution">
    <text evidence="15">The sequence shown here is derived from an EMBL/GenBank/DDBJ whole genome shotgun (WGS) entry which is preliminary data.</text>
</comment>
<name>A0A9P1CT12_9DINO</name>
<protein>
    <recommendedName>
        <fullName evidence="12">Metalloendopeptidase</fullName>
        <ecNumber evidence="12">3.4.24.-</ecNumber>
    </recommendedName>
</protein>
<comment type="similarity">
    <text evidence="2">Belongs to the VKOR family.</text>
</comment>
<dbReference type="PROSITE" id="PS50082">
    <property type="entry name" value="WD_REPEATS_2"/>
    <property type="match status" value="3"/>
</dbReference>
<evidence type="ECO:0000256" key="6">
    <source>
        <dbReference type="ARBA" id="ARBA00023002"/>
    </source>
</evidence>
<dbReference type="SUPFAM" id="SSF55486">
    <property type="entry name" value="Metalloproteases ('zincins'), catalytic domain"/>
    <property type="match status" value="1"/>
</dbReference>
<keyword evidence="7 13" id="KW-0472">Membrane</keyword>
<dbReference type="AlphaFoldDB" id="A0A9P1CT12"/>
<dbReference type="InterPro" id="IPR034035">
    <property type="entry name" value="Astacin-like_dom"/>
</dbReference>
<evidence type="ECO:0000256" key="2">
    <source>
        <dbReference type="ARBA" id="ARBA00006214"/>
    </source>
</evidence>
<keyword evidence="11 12" id="KW-0482">Metalloprotease</keyword>
<evidence type="ECO:0000256" key="13">
    <source>
        <dbReference type="SAM" id="Phobius"/>
    </source>
</evidence>
<accession>A0A9P1CT12</accession>
<keyword evidence="9" id="KW-0676">Redox-active center</keyword>
<keyword evidence="11 12" id="KW-0479">Metal-binding</keyword>
<dbReference type="EMBL" id="CAMXCT030002258">
    <property type="protein sequence ID" value="CAL4784198.1"/>
    <property type="molecule type" value="Genomic_DNA"/>
</dbReference>
<dbReference type="InterPro" id="IPR015943">
    <property type="entry name" value="WD40/YVTN_repeat-like_dom_sf"/>
</dbReference>
<feature type="transmembrane region" description="Helical" evidence="13">
    <location>
        <begin position="821"/>
        <end position="842"/>
    </location>
</feature>
<dbReference type="GO" id="GO:0004222">
    <property type="term" value="F:metalloendopeptidase activity"/>
    <property type="evidence" value="ECO:0007669"/>
    <property type="project" value="UniProtKB-UniRule"/>
</dbReference>
<dbReference type="GO" id="GO:0016491">
    <property type="term" value="F:oxidoreductase activity"/>
    <property type="evidence" value="ECO:0007669"/>
    <property type="project" value="UniProtKB-KW"/>
</dbReference>
<reference evidence="16" key="2">
    <citation type="submission" date="2024-04" db="EMBL/GenBank/DDBJ databases">
        <authorList>
            <person name="Chen Y."/>
            <person name="Shah S."/>
            <person name="Dougan E. K."/>
            <person name="Thang M."/>
            <person name="Chan C."/>
        </authorList>
    </citation>
    <scope>NUCLEOTIDE SEQUENCE [LARGE SCALE GENOMIC DNA]</scope>
</reference>
<feature type="transmembrane region" description="Helical" evidence="13">
    <location>
        <begin position="632"/>
        <end position="650"/>
    </location>
</feature>
<dbReference type="OrthoDB" id="423968at2759"/>
<dbReference type="InterPro" id="IPR024079">
    <property type="entry name" value="MetalloPept_cat_dom_sf"/>
</dbReference>
<keyword evidence="10" id="KW-0853">WD repeat</keyword>
<evidence type="ECO:0000313" key="16">
    <source>
        <dbReference type="EMBL" id="CAL1150261.1"/>
    </source>
</evidence>
<feature type="transmembrane region" description="Helical" evidence="13">
    <location>
        <begin position="725"/>
        <end position="749"/>
    </location>
</feature>
<comment type="subcellular location">
    <subcellularLocation>
        <location evidence="1">Membrane</location>
        <topology evidence="1">Multi-pass membrane protein</topology>
    </subcellularLocation>
</comment>
<evidence type="ECO:0000256" key="3">
    <source>
        <dbReference type="ARBA" id="ARBA00022692"/>
    </source>
</evidence>
<dbReference type="InterPro" id="IPR001506">
    <property type="entry name" value="Peptidase_M12A"/>
</dbReference>
<proteinExistence type="inferred from homology"/>
<evidence type="ECO:0000256" key="12">
    <source>
        <dbReference type="RuleBase" id="RU361183"/>
    </source>
</evidence>
<dbReference type="SMART" id="SM00320">
    <property type="entry name" value="WD40"/>
    <property type="match status" value="6"/>
</dbReference>
<evidence type="ECO:0000256" key="10">
    <source>
        <dbReference type="PROSITE-ProRule" id="PRU00221"/>
    </source>
</evidence>